<feature type="transmembrane region" description="Helical" evidence="10">
    <location>
        <begin position="119"/>
        <end position="140"/>
    </location>
</feature>
<evidence type="ECO:0000256" key="9">
    <source>
        <dbReference type="ARBA" id="ARBA00023136"/>
    </source>
</evidence>
<feature type="transmembrane region" description="Helical" evidence="10">
    <location>
        <begin position="331"/>
        <end position="349"/>
    </location>
</feature>
<evidence type="ECO:0000256" key="7">
    <source>
        <dbReference type="ARBA" id="ARBA00022737"/>
    </source>
</evidence>
<feature type="transmembrane region" description="Helical" evidence="10">
    <location>
        <begin position="146"/>
        <end position="167"/>
    </location>
</feature>
<comment type="subcellular location">
    <subcellularLocation>
        <location evidence="1">Cell membrane</location>
        <topology evidence="1">Multi-pass membrane protein</topology>
    </subcellularLocation>
</comment>
<evidence type="ECO:0000256" key="1">
    <source>
        <dbReference type="ARBA" id="ARBA00004651"/>
    </source>
</evidence>
<dbReference type="EMBL" id="JAVIJP010000027">
    <property type="protein sequence ID" value="KAL3635156.1"/>
    <property type="molecule type" value="Genomic_DNA"/>
</dbReference>
<dbReference type="Gene3D" id="1.20.1280.290">
    <property type="match status" value="4"/>
</dbReference>
<reference evidence="12" key="1">
    <citation type="journal article" date="2024" name="IScience">
        <title>Strigolactones Initiate the Formation of Haustorium-like Structures in Castilleja.</title>
        <authorList>
            <person name="Buerger M."/>
            <person name="Peterson D."/>
            <person name="Chory J."/>
        </authorList>
    </citation>
    <scope>NUCLEOTIDE SEQUENCE [LARGE SCALE GENOMIC DNA]</scope>
</reference>
<feature type="transmembrane region" description="Helical" evidence="10">
    <location>
        <begin position="416"/>
        <end position="437"/>
    </location>
</feature>
<comment type="similarity">
    <text evidence="2">Belongs to the SWEET sugar transporter family.</text>
</comment>
<evidence type="ECO:0000256" key="5">
    <source>
        <dbReference type="ARBA" id="ARBA00022597"/>
    </source>
</evidence>
<comment type="caution">
    <text evidence="11">The sequence shown here is derived from an EMBL/GenBank/DDBJ whole genome shotgun (WGS) entry which is preliminary data.</text>
</comment>
<dbReference type="InterPro" id="IPR047664">
    <property type="entry name" value="SWEET"/>
</dbReference>
<dbReference type="AlphaFoldDB" id="A0ABD3D2A5"/>
<feature type="transmembrane region" description="Helical" evidence="10">
    <location>
        <begin position="61"/>
        <end position="79"/>
    </location>
</feature>
<dbReference type="PANTHER" id="PTHR10791:SF222">
    <property type="entry name" value="BIDIRECTIONAL SUGAR TRANSPORTER SWEET15"/>
    <property type="match status" value="1"/>
</dbReference>
<feature type="transmembrane region" description="Helical" evidence="10">
    <location>
        <begin position="449"/>
        <end position="469"/>
    </location>
</feature>
<evidence type="ECO:0000256" key="6">
    <source>
        <dbReference type="ARBA" id="ARBA00022692"/>
    </source>
</evidence>
<proteinExistence type="inferred from homology"/>
<dbReference type="GO" id="GO:0005886">
    <property type="term" value="C:plasma membrane"/>
    <property type="evidence" value="ECO:0007669"/>
    <property type="project" value="UniProtKB-SubCell"/>
</dbReference>
<feature type="transmembrane region" description="Helical" evidence="10">
    <location>
        <begin position="254"/>
        <end position="277"/>
    </location>
</feature>
<organism evidence="11 12">
    <name type="scientific">Castilleja foliolosa</name>
    <dbReference type="NCBI Taxonomy" id="1961234"/>
    <lineage>
        <taxon>Eukaryota</taxon>
        <taxon>Viridiplantae</taxon>
        <taxon>Streptophyta</taxon>
        <taxon>Embryophyta</taxon>
        <taxon>Tracheophyta</taxon>
        <taxon>Spermatophyta</taxon>
        <taxon>Magnoliopsida</taxon>
        <taxon>eudicotyledons</taxon>
        <taxon>Gunneridae</taxon>
        <taxon>Pentapetalae</taxon>
        <taxon>asterids</taxon>
        <taxon>lamiids</taxon>
        <taxon>Lamiales</taxon>
        <taxon>Orobanchaceae</taxon>
        <taxon>Pedicularideae</taxon>
        <taxon>Castillejinae</taxon>
        <taxon>Castilleja</taxon>
    </lineage>
</organism>
<keyword evidence="12" id="KW-1185">Reference proteome</keyword>
<evidence type="ECO:0000256" key="8">
    <source>
        <dbReference type="ARBA" id="ARBA00022989"/>
    </source>
</evidence>
<keyword evidence="9 10" id="KW-0472">Membrane</keyword>
<feature type="transmembrane region" description="Helical" evidence="10">
    <location>
        <begin position="85"/>
        <end position="107"/>
    </location>
</feature>
<keyword evidence="4" id="KW-1003">Cell membrane</keyword>
<protein>
    <submittedName>
        <fullName evidence="11">Uncharacterized protein</fullName>
    </submittedName>
</protein>
<feature type="transmembrane region" description="Helical" evidence="10">
    <location>
        <begin position="223"/>
        <end position="248"/>
    </location>
</feature>
<evidence type="ECO:0000313" key="12">
    <source>
        <dbReference type="Proteomes" id="UP001632038"/>
    </source>
</evidence>
<evidence type="ECO:0000256" key="4">
    <source>
        <dbReference type="ARBA" id="ARBA00022475"/>
    </source>
</evidence>
<keyword evidence="6 10" id="KW-0812">Transmembrane</keyword>
<accession>A0ABD3D2A5</accession>
<evidence type="ECO:0000256" key="3">
    <source>
        <dbReference type="ARBA" id="ARBA00022448"/>
    </source>
</evidence>
<keyword evidence="8 10" id="KW-1133">Transmembrane helix</keyword>
<gene>
    <name evidence="11" type="ORF">CASFOL_019703</name>
</gene>
<keyword evidence="5" id="KW-0762">Sugar transport</keyword>
<dbReference type="InterPro" id="IPR004316">
    <property type="entry name" value="SWEET_rpt"/>
</dbReference>
<keyword evidence="7" id="KW-0677">Repeat</keyword>
<evidence type="ECO:0000256" key="10">
    <source>
        <dbReference type="SAM" id="Phobius"/>
    </source>
</evidence>
<evidence type="ECO:0000256" key="2">
    <source>
        <dbReference type="ARBA" id="ARBA00007809"/>
    </source>
</evidence>
<dbReference type="Pfam" id="PF03083">
    <property type="entry name" value="MtN3_slv"/>
    <property type="match status" value="4"/>
</dbReference>
<keyword evidence="3" id="KW-0813">Transport</keyword>
<sequence length="481" mass="54572">MAYWTTTIRPSSPPTQSGLYSSRCTLLCTCVMPRTTIEKILFAVTFKHIVAVKSVGSSDSLPFVVAFASTVLWTYYGILDDHNSSIIATNSIGIVLESVYIVMYMCYASYDYRTRLFKALVFTMVVVPLLILLTFFLAHYYDRVNVVDWVCTVSSLAVFVSPVFDVLRWWHRSPQRSYGLTMAYWTTTIRPSSPPTPSGLYSSRVTLLCTCVMPRTTREYIRLFKALVFTVVAVPLLILLTFFLAHYYDRVNVVGWVCTVSSLAVYVSPVFDVVRVIKTRDYRQMSFLLSFTFTCSGDAWMTYGLVADDYSVVIVIYAHNAVKSVGSSDSLPFVVAFASTILWTYYGILDDHNSSIIATNSIGIVFESVYIVMYMCYASYDYRIRLFKALVFTVVVVPLLILLTFFLAHYYYRVNVVDWVCTVSSLAVFVSPIFDVVRVIKTRDYQQMSFLLSFTFTCSGEAWMTYGLVADDYSVVASARL</sequence>
<dbReference type="Proteomes" id="UP001632038">
    <property type="component" value="Unassembled WGS sequence"/>
</dbReference>
<name>A0ABD3D2A5_9LAMI</name>
<feature type="transmembrane region" description="Helical" evidence="10">
    <location>
        <begin position="355"/>
        <end position="377"/>
    </location>
</feature>
<dbReference type="PANTHER" id="PTHR10791">
    <property type="entry name" value="RAG1-ACTIVATING PROTEIN 1"/>
    <property type="match status" value="1"/>
</dbReference>
<feature type="transmembrane region" description="Helical" evidence="10">
    <location>
        <begin position="389"/>
        <end position="410"/>
    </location>
</feature>
<evidence type="ECO:0000313" key="11">
    <source>
        <dbReference type="EMBL" id="KAL3635156.1"/>
    </source>
</evidence>